<evidence type="ECO:0000313" key="1">
    <source>
        <dbReference type="EMBL" id="MFD2662903.1"/>
    </source>
</evidence>
<gene>
    <name evidence="1" type="ORF">ACFSW5_21845</name>
</gene>
<dbReference type="RefSeq" id="WP_379277944.1">
    <property type="nucleotide sequence ID" value="NZ_JBHUMY010000033.1"/>
</dbReference>
<sequence>METEIVPYELSLTLEAGQKQAFAHSTVNIAEVFYENNVEYGFWGRAVKSIETDGVVTMSMNFDHFDAMYQSDSFIASYLKALDDERKRLFVENNYVPLKVKKSEVLNNGYYPEVKVYFMNLSEKNIAYFEVAFNCYDANGKTLVNPYTGRNRFYGNTDYMDLTSGGTMYIHWDLSDFSLAKSVGNFKIVRVIYTDGTSWTNE</sequence>
<reference evidence="2" key="1">
    <citation type="journal article" date="2019" name="Int. J. Syst. Evol. Microbiol.">
        <title>The Global Catalogue of Microorganisms (GCM) 10K type strain sequencing project: providing services to taxonomists for standard genome sequencing and annotation.</title>
        <authorList>
            <consortium name="The Broad Institute Genomics Platform"/>
            <consortium name="The Broad Institute Genome Sequencing Center for Infectious Disease"/>
            <person name="Wu L."/>
            <person name="Ma J."/>
        </authorList>
    </citation>
    <scope>NUCLEOTIDE SEQUENCE [LARGE SCALE GENOMIC DNA]</scope>
    <source>
        <strain evidence="2">TISTR 1827</strain>
    </source>
</reference>
<accession>A0ABW5R513</accession>
<evidence type="ECO:0000313" key="2">
    <source>
        <dbReference type="Proteomes" id="UP001597493"/>
    </source>
</evidence>
<proteinExistence type="predicted"/>
<name>A0ABW5R513_9BACL</name>
<keyword evidence="2" id="KW-1185">Reference proteome</keyword>
<comment type="caution">
    <text evidence="1">The sequence shown here is derived from an EMBL/GenBank/DDBJ whole genome shotgun (WGS) entry which is preliminary data.</text>
</comment>
<dbReference type="Proteomes" id="UP001597493">
    <property type="component" value="Unassembled WGS sequence"/>
</dbReference>
<protein>
    <submittedName>
        <fullName evidence="1">Uncharacterized protein</fullName>
    </submittedName>
</protein>
<organism evidence="1 2">
    <name type="scientific">Paenibacillus thailandensis</name>
    <dbReference type="NCBI Taxonomy" id="393250"/>
    <lineage>
        <taxon>Bacteria</taxon>
        <taxon>Bacillati</taxon>
        <taxon>Bacillota</taxon>
        <taxon>Bacilli</taxon>
        <taxon>Bacillales</taxon>
        <taxon>Paenibacillaceae</taxon>
        <taxon>Paenibacillus</taxon>
    </lineage>
</organism>
<dbReference type="EMBL" id="JBHUMY010000033">
    <property type="protein sequence ID" value="MFD2662903.1"/>
    <property type="molecule type" value="Genomic_DNA"/>
</dbReference>